<feature type="chain" id="PRO_5031383816" evidence="1">
    <location>
        <begin position="20"/>
        <end position="100"/>
    </location>
</feature>
<dbReference type="RefSeq" id="WP_176068089.1">
    <property type="nucleotide sequence ID" value="NZ_JABWMJ010000003.1"/>
</dbReference>
<name>A0A7Y6NMC7_9BURK</name>
<evidence type="ECO:0000313" key="4">
    <source>
        <dbReference type="Proteomes" id="UP000529637"/>
    </source>
</evidence>
<keyword evidence="4" id="KW-1185">Reference proteome</keyword>
<dbReference type="PANTHER" id="PTHR34606:SF15">
    <property type="entry name" value="BON DOMAIN-CONTAINING PROTEIN"/>
    <property type="match status" value="1"/>
</dbReference>
<accession>A0A7Y6NMC7</accession>
<gene>
    <name evidence="3" type="ORF">HQN59_08500</name>
</gene>
<dbReference type="InterPro" id="IPR007055">
    <property type="entry name" value="BON_dom"/>
</dbReference>
<evidence type="ECO:0000256" key="1">
    <source>
        <dbReference type="SAM" id="SignalP"/>
    </source>
</evidence>
<organism evidence="3 4">
    <name type="scientific">Piscinibacter koreensis</name>
    <dbReference type="NCBI Taxonomy" id="2742824"/>
    <lineage>
        <taxon>Bacteria</taxon>
        <taxon>Pseudomonadati</taxon>
        <taxon>Pseudomonadota</taxon>
        <taxon>Betaproteobacteria</taxon>
        <taxon>Burkholderiales</taxon>
        <taxon>Sphaerotilaceae</taxon>
        <taxon>Piscinibacter</taxon>
    </lineage>
</organism>
<comment type="caution">
    <text evidence="3">The sequence shown here is derived from an EMBL/GenBank/DDBJ whole genome shotgun (WGS) entry which is preliminary data.</text>
</comment>
<dbReference type="PANTHER" id="PTHR34606">
    <property type="entry name" value="BON DOMAIN-CONTAINING PROTEIN"/>
    <property type="match status" value="1"/>
</dbReference>
<dbReference type="PROSITE" id="PS51257">
    <property type="entry name" value="PROKAR_LIPOPROTEIN"/>
    <property type="match status" value="1"/>
</dbReference>
<keyword evidence="1" id="KW-0732">Signal</keyword>
<evidence type="ECO:0000259" key="2">
    <source>
        <dbReference type="PROSITE" id="PS50914"/>
    </source>
</evidence>
<dbReference type="Proteomes" id="UP000529637">
    <property type="component" value="Unassembled WGS sequence"/>
</dbReference>
<sequence length="100" mass="10480">MKSNLFALALVAALTAGCASDPNSRTVGEVVDDVSIGTQLKAKYAADPDISALKVNIDTREGAVSLRGEVKSLAIRRKAEAMAREIKGVKSVDNQLVIAP</sequence>
<protein>
    <submittedName>
        <fullName evidence="3">BON domain-containing protein</fullName>
    </submittedName>
</protein>
<reference evidence="3 4" key="1">
    <citation type="submission" date="2020-06" db="EMBL/GenBank/DDBJ databases">
        <title>Schlegella sp. ID0723 isolated from air conditioner.</title>
        <authorList>
            <person name="Kim D.Y."/>
            <person name="Kim D.-U."/>
        </authorList>
    </citation>
    <scope>NUCLEOTIDE SEQUENCE [LARGE SCALE GENOMIC DNA]</scope>
    <source>
        <strain evidence="3 4">ID0723</strain>
    </source>
</reference>
<dbReference type="Gene3D" id="3.30.1340.30">
    <property type="match status" value="1"/>
</dbReference>
<dbReference type="PROSITE" id="PS50914">
    <property type="entry name" value="BON"/>
    <property type="match status" value="1"/>
</dbReference>
<dbReference type="AlphaFoldDB" id="A0A7Y6NMC7"/>
<dbReference type="EMBL" id="JABWMJ010000003">
    <property type="protein sequence ID" value="NUZ05802.1"/>
    <property type="molecule type" value="Genomic_DNA"/>
</dbReference>
<feature type="signal peptide" evidence="1">
    <location>
        <begin position="1"/>
        <end position="19"/>
    </location>
</feature>
<dbReference type="SMART" id="SM00749">
    <property type="entry name" value="BON"/>
    <property type="match status" value="1"/>
</dbReference>
<dbReference type="Pfam" id="PF04972">
    <property type="entry name" value="BON"/>
    <property type="match status" value="1"/>
</dbReference>
<dbReference type="InterPro" id="IPR051686">
    <property type="entry name" value="Lipoprotein_DolP"/>
</dbReference>
<evidence type="ECO:0000313" key="3">
    <source>
        <dbReference type="EMBL" id="NUZ05802.1"/>
    </source>
</evidence>
<feature type="domain" description="BON" evidence="2">
    <location>
        <begin position="32"/>
        <end position="100"/>
    </location>
</feature>
<proteinExistence type="predicted"/>
<dbReference type="InterPro" id="IPR014004">
    <property type="entry name" value="Transpt-assoc_nodulatn_dom_bac"/>
</dbReference>